<dbReference type="PANTHER" id="PTHR30069">
    <property type="entry name" value="TONB-DEPENDENT OUTER MEMBRANE RECEPTOR"/>
    <property type="match status" value="1"/>
</dbReference>
<accession>A0A3M9NEF0</accession>
<dbReference type="SUPFAM" id="SSF56935">
    <property type="entry name" value="Porins"/>
    <property type="match status" value="1"/>
</dbReference>
<dbReference type="NCBIfam" id="TIGR04056">
    <property type="entry name" value="OMP_RagA_SusC"/>
    <property type="match status" value="1"/>
</dbReference>
<dbReference type="InterPro" id="IPR023996">
    <property type="entry name" value="TonB-dep_OMP_SusC/RagA"/>
</dbReference>
<keyword evidence="3 8" id="KW-1134">Transmembrane beta strand</keyword>
<dbReference type="Gene3D" id="2.40.170.20">
    <property type="entry name" value="TonB-dependent receptor, beta-barrel domain"/>
    <property type="match status" value="1"/>
</dbReference>
<evidence type="ECO:0000256" key="1">
    <source>
        <dbReference type="ARBA" id="ARBA00004571"/>
    </source>
</evidence>
<comment type="subcellular location">
    <subcellularLocation>
        <location evidence="1 8">Cell outer membrane</location>
        <topology evidence="1 8">Multi-pass membrane protein</topology>
    </subcellularLocation>
</comment>
<reference evidence="10 11" key="1">
    <citation type="submission" date="2018-11" db="EMBL/GenBank/DDBJ databases">
        <title>Draft genome sequence of Ferruginibacter sp. BO-59.</title>
        <authorList>
            <person name="Im W.T."/>
        </authorList>
    </citation>
    <scope>NUCLEOTIDE SEQUENCE [LARGE SCALE GENOMIC DNA]</scope>
    <source>
        <strain evidence="10 11">BO-59</strain>
    </source>
</reference>
<keyword evidence="6 8" id="KW-0472">Membrane</keyword>
<dbReference type="OrthoDB" id="601301at2"/>
<evidence type="ECO:0000256" key="3">
    <source>
        <dbReference type="ARBA" id="ARBA00022452"/>
    </source>
</evidence>
<dbReference type="EMBL" id="RJJR01000008">
    <property type="protein sequence ID" value="RNI36159.1"/>
    <property type="molecule type" value="Genomic_DNA"/>
</dbReference>
<keyword evidence="4 8" id="KW-0812">Transmembrane</keyword>
<keyword evidence="2 8" id="KW-0813">Transport</keyword>
<dbReference type="NCBIfam" id="TIGR04057">
    <property type="entry name" value="SusC_RagA_signa"/>
    <property type="match status" value="1"/>
</dbReference>
<comment type="caution">
    <text evidence="10">The sequence shown here is derived from an EMBL/GenBank/DDBJ whole genome shotgun (WGS) entry which is preliminary data.</text>
</comment>
<dbReference type="InterPro" id="IPR012910">
    <property type="entry name" value="Plug_dom"/>
</dbReference>
<feature type="domain" description="TonB-dependent receptor plug" evidence="9">
    <location>
        <begin position="132"/>
        <end position="239"/>
    </location>
</feature>
<proteinExistence type="inferred from homology"/>
<evidence type="ECO:0000256" key="4">
    <source>
        <dbReference type="ARBA" id="ARBA00022692"/>
    </source>
</evidence>
<dbReference type="InterPro" id="IPR023997">
    <property type="entry name" value="TonB-dep_OMP_SusC/RagA_CS"/>
</dbReference>
<dbReference type="PANTHER" id="PTHR30069:SF29">
    <property type="entry name" value="HEMOGLOBIN AND HEMOGLOBIN-HAPTOGLOBIN-BINDING PROTEIN 1-RELATED"/>
    <property type="match status" value="1"/>
</dbReference>
<dbReference type="Pfam" id="PF07715">
    <property type="entry name" value="Plug"/>
    <property type="match status" value="1"/>
</dbReference>
<evidence type="ECO:0000256" key="2">
    <source>
        <dbReference type="ARBA" id="ARBA00022448"/>
    </source>
</evidence>
<dbReference type="InterPro" id="IPR008969">
    <property type="entry name" value="CarboxyPept-like_regulatory"/>
</dbReference>
<keyword evidence="10" id="KW-0675">Receptor</keyword>
<evidence type="ECO:0000256" key="8">
    <source>
        <dbReference type="PROSITE-ProRule" id="PRU01360"/>
    </source>
</evidence>
<protein>
    <submittedName>
        <fullName evidence="10">TonB-dependent receptor</fullName>
    </submittedName>
</protein>
<name>A0A3M9NEF0_9BACT</name>
<keyword evidence="11" id="KW-1185">Reference proteome</keyword>
<dbReference type="GO" id="GO:0015344">
    <property type="term" value="F:siderophore uptake transmembrane transporter activity"/>
    <property type="evidence" value="ECO:0007669"/>
    <property type="project" value="TreeGrafter"/>
</dbReference>
<evidence type="ECO:0000256" key="5">
    <source>
        <dbReference type="ARBA" id="ARBA00022729"/>
    </source>
</evidence>
<comment type="similarity">
    <text evidence="8">Belongs to the TonB-dependent receptor family.</text>
</comment>
<evidence type="ECO:0000256" key="7">
    <source>
        <dbReference type="ARBA" id="ARBA00023237"/>
    </source>
</evidence>
<dbReference type="Pfam" id="PF13715">
    <property type="entry name" value="CarbopepD_reg_2"/>
    <property type="match status" value="1"/>
</dbReference>
<dbReference type="Gene3D" id="2.170.130.10">
    <property type="entry name" value="TonB-dependent receptor, plug domain"/>
    <property type="match status" value="1"/>
</dbReference>
<dbReference type="RefSeq" id="WP_123120712.1">
    <property type="nucleotide sequence ID" value="NZ_RJJR01000008.1"/>
</dbReference>
<dbReference type="FunFam" id="2.170.130.10:FF:000003">
    <property type="entry name" value="SusC/RagA family TonB-linked outer membrane protein"/>
    <property type="match status" value="1"/>
</dbReference>
<dbReference type="InterPro" id="IPR039426">
    <property type="entry name" value="TonB-dep_rcpt-like"/>
</dbReference>
<evidence type="ECO:0000256" key="6">
    <source>
        <dbReference type="ARBA" id="ARBA00023136"/>
    </source>
</evidence>
<sequence>MRSQLASKAKFLTKGRPPGKFSLLICFLLLLLGSVNAQNRITVRGTVNDEKGTPIVNASVLVKGTATGVTTDANGTFSISVPGSKSVLVVSNIGYTSKEVVVGNNTSLTIDLTPQANSLNEVVVVGYGTQKKVTVTGAVAQVSGKELEKTPTVNLSNALVGRLPGISAVQSSGEPGYDGSSIRIRGINTFGNSSALIVVDGVPDVAGGLERLNPADIETMSVLKDASAAIYGSRAANGVILITTKHGKSGKPRLSYNYNHGWAQPTRVPLMANAVEYTQMNNETTIFDGVPSAEWTAANEAFKTTGTYTTIAGKVVRAPFQPDDVQKYKDGSDPWGHPNTDWYKTTLKTWSPQEQHSLQINGGTESVKYLASLGYQNQDGYYKNSATGYKQYDMRINLDAKVNKWISTSINLTARQEFRHFPTESANSIFRMLQRGRPTDPEVWPNGLPGPDIENGQNPIVITTSQTGYDDDKRNYFQVNGKVEIQIPWVKGLKLTGSATADKEIRRTKTWRIPWYLYFWDHKTYEADGVTPVLTKNLRSTFTSPQLNQSDANYLNILTSAFINYDNQFGGHSIAVMAAVTKETDKEDDFNAYRTNFISPALDQMFAGGTLGQQVGGAGYERARLSYFGRVAYNYKEKYLAEFLWREDGSYLFPENHRFGFFPGFLAGWRISEENFFKNIHFVNSLKIRGSYGELGNDQIYFDKGDGNGFRLQEYQFLSTYGFGNYTINNAAFKTLYEQVVPNPSFTWEVAKNTDVGIDGTLFNNRIDFTFDWFYNKRDQILWRKSGSTPQSSGIANLLPPTNIGKAENKGYEFSVGYNGNVKDFRFSVTVNGGYAKNKILFQDEAPGAPYWQKATGHPFGGGGGGAFLPYVYDGVFKDQAEIDKNTIDYSGLTPSLKPGDMKYKDIGGVDANGNYVKKPDGKIDGNDRVRLDKTQDPTFTGGINITMGYKDFDLSILFQGATGGLLYIGTESGDIGNYLKYAYDHQWTIDKPSSVDPRIANRGNTYYSGGNTYFLRNSDYFRLKNVELGYNLPAKLLDQIKINAFRVYVSGLNLATWDKMKIWDPESTSGDAHYYPQARIINVGARVTF</sequence>
<dbReference type="SUPFAM" id="SSF49464">
    <property type="entry name" value="Carboxypeptidase regulatory domain-like"/>
    <property type="match status" value="1"/>
</dbReference>
<evidence type="ECO:0000259" key="9">
    <source>
        <dbReference type="Pfam" id="PF07715"/>
    </source>
</evidence>
<dbReference type="Proteomes" id="UP000267223">
    <property type="component" value="Unassembled WGS sequence"/>
</dbReference>
<gene>
    <name evidence="10" type="ORF">EFY79_10745</name>
</gene>
<organism evidence="10 11">
    <name type="scientific">Hanamia caeni</name>
    <dbReference type="NCBI Taxonomy" id="2294116"/>
    <lineage>
        <taxon>Bacteria</taxon>
        <taxon>Pseudomonadati</taxon>
        <taxon>Bacteroidota</taxon>
        <taxon>Chitinophagia</taxon>
        <taxon>Chitinophagales</taxon>
        <taxon>Chitinophagaceae</taxon>
        <taxon>Hanamia</taxon>
    </lineage>
</organism>
<keyword evidence="5" id="KW-0732">Signal</keyword>
<evidence type="ECO:0000313" key="11">
    <source>
        <dbReference type="Proteomes" id="UP000267223"/>
    </source>
</evidence>
<dbReference type="PROSITE" id="PS52016">
    <property type="entry name" value="TONB_DEPENDENT_REC_3"/>
    <property type="match status" value="1"/>
</dbReference>
<dbReference type="AlphaFoldDB" id="A0A3M9NEF0"/>
<dbReference type="GO" id="GO:0009279">
    <property type="term" value="C:cell outer membrane"/>
    <property type="evidence" value="ECO:0007669"/>
    <property type="project" value="UniProtKB-SubCell"/>
</dbReference>
<dbReference type="Gene3D" id="2.60.40.1120">
    <property type="entry name" value="Carboxypeptidase-like, regulatory domain"/>
    <property type="match status" value="1"/>
</dbReference>
<keyword evidence="7 8" id="KW-0998">Cell outer membrane</keyword>
<evidence type="ECO:0000313" key="10">
    <source>
        <dbReference type="EMBL" id="RNI36159.1"/>
    </source>
</evidence>
<dbReference type="InterPro" id="IPR037066">
    <property type="entry name" value="Plug_dom_sf"/>
</dbReference>
<dbReference type="InterPro" id="IPR036942">
    <property type="entry name" value="Beta-barrel_TonB_sf"/>
</dbReference>
<dbReference type="GO" id="GO:0044718">
    <property type="term" value="P:siderophore transmembrane transport"/>
    <property type="evidence" value="ECO:0007669"/>
    <property type="project" value="TreeGrafter"/>
</dbReference>